<accession>A0A6A5ZT99</accession>
<organism evidence="2 3">
    <name type="scientific">Lophiotrema nucula</name>
    <dbReference type="NCBI Taxonomy" id="690887"/>
    <lineage>
        <taxon>Eukaryota</taxon>
        <taxon>Fungi</taxon>
        <taxon>Dikarya</taxon>
        <taxon>Ascomycota</taxon>
        <taxon>Pezizomycotina</taxon>
        <taxon>Dothideomycetes</taxon>
        <taxon>Pleosporomycetidae</taxon>
        <taxon>Pleosporales</taxon>
        <taxon>Lophiotremataceae</taxon>
        <taxon>Lophiotrema</taxon>
    </lineage>
</organism>
<dbReference type="Proteomes" id="UP000799770">
    <property type="component" value="Unassembled WGS sequence"/>
</dbReference>
<evidence type="ECO:0000313" key="2">
    <source>
        <dbReference type="EMBL" id="KAF2122890.1"/>
    </source>
</evidence>
<dbReference type="Pfam" id="PF00144">
    <property type="entry name" value="Beta-lactamase"/>
    <property type="match status" value="1"/>
</dbReference>
<dbReference type="PANTHER" id="PTHR43283:SF3">
    <property type="entry name" value="BETA-LACTAMASE FAMILY PROTEIN (AFU_ORTHOLOGUE AFUA_5G07500)"/>
    <property type="match status" value="1"/>
</dbReference>
<reference evidence="2" key="1">
    <citation type="journal article" date="2020" name="Stud. Mycol.">
        <title>101 Dothideomycetes genomes: a test case for predicting lifestyles and emergence of pathogens.</title>
        <authorList>
            <person name="Haridas S."/>
            <person name="Albert R."/>
            <person name="Binder M."/>
            <person name="Bloem J."/>
            <person name="Labutti K."/>
            <person name="Salamov A."/>
            <person name="Andreopoulos B."/>
            <person name="Baker S."/>
            <person name="Barry K."/>
            <person name="Bills G."/>
            <person name="Bluhm B."/>
            <person name="Cannon C."/>
            <person name="Castanera R."/>
            <person name="Culley D."/>
            <person name="Daum C."/>
            <person name="Ezra D."/>
            <person name="Gonzalez J."/>
            <person name="Henrissat B."/>
            <person name="Kuo A."/>
            <person name="Liang C."/>
            <person name="Lipzen A."/>
            <person name="Lutzoni F."/>
            <person name="Magnuson J."/>
            <person name="Mondo S."/>
            <person name="Nolan M."/>
            <person name="Ohm R."/>
            <person name="Pangilinan J."/>
            <person name="Park H.-J."/>
            <person name="Ramirez L."/>
            <person name="Alfaro M."/>
            <person name="Sun H."/>
            <person name="Tritt A."/>
            <person name="Yoshinaga Y."/>
            <person name="Zwiers L.-H."/>
            <person name="Turgeon B."/>
            <person name="Goodwin S."/>
            <person name="Spatafora J."/>
            <person name="Crous P."/>
            <person name="Grigoriev I."/>
        </authorList>
    </citation>
    <scope>NUCLEOTIDE SEQUENCE</scope>
    <source>
        <strain evidence="2">CBS 627.86</strain>
    </source>
</reference>
<feature type="domain" description="Beta-lactamase-related" evidence="1">
    <location>
        <begin position="13"/>
        <end position="361"/>
    </location>
</feature>
<gene>
    <name evidence="2" type="ORF">BDV96DRAFT_608719</name>
</gene>
<sequence>MQSDRTTLEGRLSLGVFHHGRIVHTQHFGKRDVDCPDPPDDDSVYWVASTLKNVTVSAIARPVTDGVLGWDVPVREYLRGLRQRDDELGLNATMRDLIANRSGLPMANSYWGQQNGEQLVPKSEFVSIVNQLKLAKPFRSTFIYSQWNFCLLQAIVESVTGKAFGDFVRECIFQPLDLRSATFDIPTGSNIMKPHANRDDGSTCKIKISAFDSASILASGGGGKSSLKDHLKIYIALLAAYDHQTTNDTDTSPGSPFTQLSTIFTPQIQLPGSTIEKQAYCLGLYRTRLPGNLSCASLNSVLPRKRLPIFSEACLGAPISHEEVYHHSCTTPGFVGAMFLIPRTQSGVVLMTNGTPRMDTADLSAQVLLCEQLNMKAPGNVLDASRAVVRIQLRCKTDTTPTHPLKSYTGIVVAVHGILLRVSIQGMPNTTYDLQPCDSDTFYWPASRENELVDRGMWVGPFLQFHLVKFACNVKGCEPRVAT</sequence>
<dbReference type="PANTHER" id="PTHR43283">
    <property type="entry name" value="BETA-LACTAMASE-RELATED"/>
    <property type="match status" value="1"/>
</dbReference>
<dbReference type="InterPro" id="IPR001466">
    <property type="entry name" value="Beta-lactam-related"/>
</dbReference>
<dbReference type="InterPro" id="IPR012338">
    <property type="entry name" value="Beta-lactam/transpept-like"/>
</dbReference>
<dbReference type="SUPFAM" id="SSF56601">
    <property type="entry name" value="beta-lactamase/transpeptidase-like"/>
    <property type="match status" value="1"/>
</dbReference>
<dbReference type="OrthoDB" id="5946976at2759"/>
<dbReference type="AlphaFoldDB" id="A0A6A5ZT99"/>
<dbReference type="EMBL" id="ML977310">
    <property type="protein sequence ID" value="KAF2122890.1"/>
    <property type="molecule type" value="Genomic_DNA"/>
</dbReference>
<name>A0A6A5ZT99_9PLEO</name>
<keyword evidence="3" id="KW-1185">Reference proteome</keyword>
<dbReference type="InterPro" id="IPR050789">
    <property type="entry name" value="Diverse_Enzym_Activities"/>
</dbReference>
<proteinExistence type="predicted"/>
<evidence type="ECO:0000259" key="1">
    <source>
        <dbReference type="Pfam" id="PF00144"/>
    </source>
</evidence>
<protein>
    <submittedName>
        <fullName evidence="2">Beta-lactamase/transpeptidase-like protein</fullName>
    </submittedName>
</protein>
<dbReference type="Gene3D" id="3.40.710.10">
    <property type="entry name" value="DD-peptidase/beta-lactamase superfamily"/>
    <property type="match status" value="1"/>
</dbReference>
<evidence type="ECO:0000313" key="3">
    <source>
        <dbReference type="Proteomes" id="UP000799770"/>
    </source>
</evidence>